<dbReference type="GO" id="GO:0016020">
    <property type="term" value="C:membrane"/>
    <property type="evidence" value="ECO:0007669"/>
    <property type="project" value="UniProtKB-SubCell"/>
</dbReference>
<evidence type="ECO:0000259" key="8">
    <source>
        <dbReference type="PROSITE" id="PS50850"/>
    </source>
</evidence>
<keyword evidence="3 7" id="KW-0812">Transmembrane</keyword>
<feature type="transmembrane region" description="Helical" evidence="7">
    <location>
        <begin position="303"/>
        <end position="328"/>
    </location>
</feature>
<proteinExistence type="predicted"/>
<feature type="transmembrane region" description="Helical" evidence="7">
    <location>
        <begin position="235"/>
        <end position="255"/>
    </location>
</feature>
<evidence type="ECO:0000256" key="5">
    <source>
        <dbReference type="ARBA" id="ARBA00023136"/>
    </source>
</evidence>
<feature type="transmembrane region" description="Helical" evidence="7">
    <location>
        <begin position="204"/>
        <end position="223"/>
    </location>
</feature>
<dbReference type="EMBL" id="NAJM01000032">
    <property type="protein sequence ID" value="RVX69051.1"/>
    <property type="molecule type" value="Genomic_DNA"/>
</dbReference>
<evidence type="ECO:0000256" key="6">
    <source>
        <dbReference type="SAM" id="MobiDB-lite"/>
    </source>
</evidence>
<feature type="transmembrane region" description="Helical" evidence="7">
    <location>
        <begin position="394"/>
        <end position="416"/>
    </location>
</feature>
<comment type="subcellular location">
    <subcellularLocation>
        <location evidence="1">Membrane</location>
        <topology evidence="1">Multi-pass membrane protein</topology>
    </subcellularLocation>
</comment>
<feature type="transmembrane region" description="Helical" evidence="7">
    <location>
        <begin position="143"/>
        <end position="166"/>
    </location>
</feature>
<feature type="domain" description="Major facilitator superfamily (MFS) profile" evidence="8">
    <location>
        <begin position="76"/>
        <end position="487"/>
    </location>
</feature>
<keyword evidence="2" id="KW-0813">Transport</keyword>
<keyword evidence="5 7" id="KW-0472">Membrane</keyword>
<dbReference type="AlphaFoldDB" id="A0A438N031"/>
<evidence type="ECO:0000256" key="3">
    <source>
        <dbReference type="ARBA" id="ARBA00022692"/>
    </source>
</evidence>
<evidence type="ECO:0000256" key="4">
    <source>
        <dbReference type="ARBA" id="ARBA00022989"/>
    </source>
</evidence>
<dbReference type="PROSITE" id="PS50850">
    <property type="entry name" value="MFS"/>
    <property type="match status" value="1"/>
</dbReference>
<dbReference type="VEuPathDB" id="FungiDB:PV10_03823"/>
<feature type="transmembrane region" description="Helical" evidence="7">
    <location>
        <begin position="172"/>
        <end position="192"/>
    </location>
</feature>
<feature type="region of interest" description="Disordered" evidence="6">
    <location>
        <begin position="1"/>
        <end position="34"/>
    </location>
</feature>
<reference evidence="9 10" key="1">
    <citation type="submission" date="2017-03" db="EMBL/GenBank/DDBJ databases">
        <title>Genomes of endolithic fungi from Antarctica.</title>
        <authorList>
            <person name="Coleine C."/>
            <person name="Masonjones S."/>
            <person name="Stajich J.E."/>
        </authorList>
    </citation>
    <scope>NUCLEOTIDE SEQUENCE [LARGE SCALE GENOMIC DNA]</scope>
    <source>
        <strain evidence="9 10">CCFEE 6314</strain>
    </source>
</reference>
<dbReference type="GO" id="GO:0022857">
    <property type="term" value="F:transmembrane transporter activity"/>
    <property type="evidence" value="ECO:0007669"/>
    <property type="project" value="InterPro"/>
</dbReference>
<comment type="caution">
    <text evidence="9">The sequence shown here is derived from an EMBL/GenBank/DDBJ whole genome shotgun (WGS) entry which is preliminary data.</text>
</comment>
<dbReference type="OrthoDB" id="6730379at2759"/>
<dbReference type="PANTHER" id="PTHR43791">
    <property type="entry name" value="PERMEASE-RELATED"/>
    <property type="match status" value="1"/>
</dbReference>
<dbReference type="Proteomes" id="UP000288859">
    <property type="component" value="Unassembled WGS sequence"/>
</dbReference>
<dbReference type="Gene3D" id="1.20.1250.20">
    <property type="entry name" value="MFS general substrate transporter like domains"/>
    <property type="match status" value="2"/>
</dbReference>
<dbReference type="PANTHER" id="PTHR43791:SF35">
    <property type="entry name" value="MAJOR FACILITATOR SUPERFAMILY (MFS) PROFILE DOMAIN-CONTAINING PROTEIN"/>
    <property type="match status" value="1"/>
</dbReference>
<evidence type="ECO:0000313" key="9">
    <source>
        <dbReference type="EMBL" id="RVX69051.1"/>
    </source>
</evidence>
<keyword evidence="4 7" id="KW-1133">Transmembrane helix</keyword>
<evidence type="ECO:0000256" key="2">
    <source>
        <dbReference type="ARBA" id="ARBA00022448"/>
    </source>
</evidence>
<evidence type="ECO:0000256" key="7">
    <source>
        <dbReference type="SAM" id="Phobius"/>
    </source>
</evidence>
<dbReference type="InterPro" id="IPR020846">
    <property type="entry name" value="MFS_dom"/>
</dbReference>
<evidence type="ECO:0000256" key="1">
    <source>
        <dbReference type="ARBA" id="ARBA00004141"/>
    </source>
</evidence>
<gene>
    <name evidence="9" type="ORF">B0A52_06764</name>
</gene>
<feature type="transmembrane region" description="Helical" evidence="7">
    <location>
        <begin position="461"/>
        <end position="481"/>
    </location>
</feature>
<name>A0A438N031_EXOME</name>
<protein>
    <recommendedName>
        <fullName evidence="8">Major facilitator superfamily (MFS) profile domain-containing protein</fullName>
    </recommendedName>
</protein>
<evidence type="ECO:0000313" key="10">
    <source>
        <dbReference type="Proteomes" id="UP000288859"/>
    </source>
</evidence>
<accession>A0A438N031</accession>
<sequence>MESRQNEKAVPSDTHDIAVQGDQGDVASTTEQLKDQAEIDTVHNDEATRVLATYQGDPTWQPNEERRVRKKIDRRLLPIMCITYGLQYYDKTMISQAALFGLRTDLELTGNRYSMSSAIFHLGFIGGAYPASQLAQRFPIERVAGGLVLIWGICFILTAACFNWQTLYVQRFFLGFTEAGVSPIFMLMIGQFYKKDEQSFMMGVWYAASGGITLFSPLLNYGLGHIQGAISPWRYMYIVGGSITILWSLVVYFFMPPDPIRAKGFSERERYIAVARLRVNNGGVRNTHFKIQHVLELLRDEKFWLIFAQAFLSMIAAGPVNTFMPIIISGFGFNVLNTLLLTIPAGAVGGILILGVTYTTYKLRNIRTYAIVFCEGLVIMGSLMLWLLPRTERGGLLFAVYMLVAYSGGWGVIMGLAIANAAGYTKRVVSSSAIHVGYCLGQFAGPLLFKPADAPNYAPGFIAVLITAAVSASLALLYRFICMWQNKHRDHAGTLEGYDHAYEDDVTDKKNPQFRYVY</sequence>
<dbReference type="InterPro" id="IPR011701">
    <property type="entry name" value="MFS"/>
</dbReference>
<feature type="transmembrane region" description="Helical" evidence="7">
    <location>
        <begin position="340"/>
        <end position="361"/>
    </location>
</feature>
<dbReference type="SUPFAM" id="SSF103473">
    <property type="entry name" value="MFS general substrate transporter"/>
    <property type="match status" value="1"/>
</dbReference>
<dbReference type="Pfam" id="PF07690">
    <property type="entry name" value="MFS_1"/>
    <property type="match status" value="1"/>
</dbReference>
<organism evidence="9 10">
    <name type="scientific">Exophiala mesophila</name>
    <name type="common">Black yeast-like fungus</name>
    <dbReference type="NCBI Taxonomy" id="212818"/>
    <lineage>
        <taxon>Eukaryota</taxon>
        <taxon>Fungi</taxon>
        <taxon>Dikarya</taxon>
        <taxon>Ascomycota</taxon>
        <taxon>Pezizomycotina</taxon>
        <taxon>Eurotiomycetes</taxon>
        <taxon>Chaetothyriomycetidae</taxon>
        <taxon>Chaetothyriales</taxon>
        <taxon>Herpotrichiellaceae</taxon>
        <taxon>Exophiala</taxon>
    </lineage>
</organism>
<feature type="transmembrane region" description="Helical" evidence="7">
    <location>
        <begin position="368"/>
        <end position="388"/>
    </location>
</feature>
<dbReference type="InterPro" id="IPR036259">
    <property type="entry name" value="MFS_trans_sf"/>
</dbReference>